<feature type="region of interest" description="Disordered" evidence="1">
    <location>
        <begin position="162"/>
        <end position="183"/>
    </location>
</feature>
<evidence type="ECO:0000313" key="3">
    <source>
        <dbReference type="Proteomes" id="UP000324222"/>
    </source>
</evidence>
<dbReference type="AlphaFoldDB" id="A0A5B7HSK8"/>
<proteinExistence type="predicted"/>
<evidence type="ECO:0000256" key="1">
    <source>
        <dbReference type="SAM" id="MobiDB-lite"/>
    </source>
</evidence>
<organism evidence="2 3">
    <name type="scientific">Portunus trituberculatus</name>
    <name type="common">Swimming crab</name>
    <name type="synonym">Neptunus trituberculatus</name>
    <dbReference type="NCBI Taxonomy" id="210409"/>
    <lineage>
        <taxon>Eukaryota</taxon>
        <taxon>Metazoa</taxon>
        <taxon>Ecdysozoa</taxon>
        <taxon>Arthropoda</taxon>
        <taxon>Crustacea</taxon>
        <taxon>Multicrustacea</taxon>
        <taxon>Malacostraca</taxon>
        <taxon>Eumalacostraca</taxon>
        <taxon>Eucarida</taxon>
        <taxon>Decapoda</taxon>
        <taxon>Pleocyemata</taxon>
        <taxon>Brachyura</taxon>
        <taxon>Eubrachyura</taxon>
        <taxon>Portunoidea</taxon>
        <taxon>Portunidae</taxon>
        <taxon>Portuninae</taxon>
        <taxon>Portunus</taxon>
    </lineage>
</organism>
<keyword evidence="3" id="KW-1185">Reference proteome</keyword>
<sequence>MEEDTHYHQAELPASAQEDVLTLHGESSRIPGCSVSQASKRPFRRFCSRPTCTWVLAADCSPSSCSGCRGLQLQVSSVLPVLPDTPEGLEVSAVDSSVFFMDGLTADDLASQQSFKPPLGSLCSYVPPATDPCFPALSLSLDPDLIQFSVLSPQSPATKRCVQSHQVREPWGTVQEPEVPPKH</sequence>
<dbReference type="EMBL" id="VSRR010035299">
    <property type="protein sequence ID" value="MPC72735.1"/>
    <property type="molecule type" value="Genomic_DNA"/>
</dbReference>
<accession>A0A5B7HSK8</accession>
<reference evidence="2 3" key="1">
    <citation type="submission" date="2019-05" db="EMBL/GenBank/DDBJ databases">
        <title>Another draft genome of Portunus trituberculatus and its Hox gene families provides insights of decapod evolution.</title>
        <authorList>
            <person name="Jeong J.-H."/>
            <person name="Song I."/>
            <person name="Kim S."/>
            <person name="Choi T."/>
            <person name="Kim D."/>
            <person name="Ryu S."/>
            <person name="Kim W."/>
        </authorList>
    </citation>
    <scope>NUCLEOTIDE SEQUENCE [LARGE SCALE GENOMIC DNA]</scope>
    <source>
        <tissue evidence="2">Muscle</tissue>
    </source>
</reference>
<dbReference type="Proteomes" id="UP000324222">
    <property type="component" value="Unassembled WGS sequence"/>
</dbReference>
<comment type="caution">
    <text evidence="2">The sequence shown here is derived from an EMBL/GenBank/DDBJ whole genome shotgun (WGS) entry which is preliminary data.</text>
</comment>
<gene>
    <name evidence="2" type="ORF">E2C01_067047</name>
</gene>
<name>A0A5B7HSK8_PORTR</name>
<evidence type="ECO:0000313" key="2">
    <source>
        <dbReference type="EMBL" id="MPC72735.1"/>
    </source>
</evidence>
<protein>
    <submittedName>
        <fullName evidence="2">Uncharacterized protein</fullName>
    </submittedName>
</protein>